<dbReference type="SMART" id="SM00320">
    <property type="entry name" value="WD40"/>
    <property type="match status" value="7"/>
</dbReference>
<evidence type="ECO:0000256" key="7">
    <source>
        <dbReference type="ARBA" id="ARBA00023004"/>
    </source>
</evidence>
<evidence type="ECO:0000259" key="11">
    <source>
        <dbReference type="PROSITE" id="PS51007"/>
    </source>
</evidence>
<dbReference type="Pfam" id="PF00034">
    <property type="entry name" value="Cytochrom_C"/>
    <property type="match status" value="1"/>
</dbReference>
<keyword evidence="1" id="KW-0813">Transport</keyword>
<dbReference type="PROSITE" id="PS50082">
    <property type="entry name" value="WD_REPEATS_2"/>
    <property type="match status" value="4"/>
</dbReference>
<evidence type="ECO:0000313" key="13">
    <source>
        <dbReference type="Proteomes" id="UP000572377"/>
    </source>
</evidence>
<dbReference type="Gene3D" id="2.130.10.10">
    <property type="entry name" value="YVTN repeat-like/Quinoprotein amine dehydrogenase"/>
    <property type="match status" value="2"/>
</dbReference>
<dbReference type="InterPro" id="IPR019775">
    <property type="entry name" value="WD40_repeat_CS"/>
</dbReference>
<feature type="repeat" description="WD" evidence="8">
    <location>
        <begin position="28"/>
        <end position="60"/>
    </location>
</feature>
<feature type="signal peptide" evidence="10">
    <location>
        <begin position="1"/>
        <end position="22"/>
    </location>
</feature>
<keyword evidence="2 8" id="KW-0853">WD repeat</keyword>
<dbReference type="PRINTS" id="PR00604">
    <property type="entry name" value="CYTCHRMECIAB"/>
</dbReference>
<evidence type="ECO:0000256" key="4">
    <source>
        <dbReference type="ARBA" id="ARBA00022723"/>
    </source>
</evidence>
<gene>
    <name evidence="12" type="ORF">HMH01_08015</name>
</gene>
<proteinExistence type="predicted"/>
<sequence>MTRAPVLTALALILLPPLSAAAAEFFTLEGHGGPIKGIDVAPSGEAILTASFDYSIGLWSGPDAAPRWLEGHNAAVNAAIFVDAARAVSGGDDFELRLWDIAAGRSTVLGRHQGKVNHLALSPDGRWVASASWDGTIGLWPLGDGSPQILRGHDGAVNATAFAPDGTLFSVSADGTLRHWTLGETPSDRLIVNHGFGINTLVLGTTRGWLAYGAVDGGTRVIDAATGAELADLTADRRPILAMDVSPDLTRLAVGDGEGYIMVVDTADWSIERDFRAATRGPIWALHYSGDGQGIHAAGIDDALFSWPAGDPGGGAALASDEQSFLRDPATMGNGERQFMRKCSICHELTGDGARRAGPSLEGLFGRRVGALEGYAYSAALKGLGFVWDEGTIDDLFELGPEHFVPGSKMPMQRIAAQSDRDDLIAFLRKATLPQEDKQ</sequence>
<evidence type="ECO:0000256" key="3">
    <source>
        <dbReference type="ARBA" id="ARBA00022617"/>
    </source>
</evidence>
<feature type="repeat" description="WD" evidence="8">
    <location>
        <begin position="109"/>
        <end position="140"/>
    </location>
</feature>
<dbReference type="GO" id="GO:0020037">
    <property type="term" value="F:heme binding"/>
    <property type="evidence" value="ECO:0007669"/>
    <property type="project" value="InterPro"/>
</dbReference>
<dbReference type="PROSITE" id="PS50294">
    <property type="entry name" value="WD_REPEATS_REGION"/>
    <property type="match status" value="3"/>
</dbReference>
<keyword evidence="13" id="KW-1185">Reference proteome</keyword>
<feature type="chain" id="PRO_5032930118" evidence="10">
    <location>
        <begin position="23"/>
        <end position="439"/>
    </location>
</feature>
<dbReference type="RefSeq" id="WP_171324108.1">
    <property type="nucleotide sequence ID" value="NZ_JABFBC010000001.1"/>
</dbReference>
<dbReference type="Pfam" id="PF00400">
    <property type="entry name" value="WD40"/>
    <property type="match status" value="4"/>
</dbReference>
<name>A0A849L250_9RHOB</name>
<evidence type="ECO:0000256" key="1">
    <source>
        <dbReference type="ARBA" id="ARBA00022448"/>
    </source>
</evidence>
<evidence type="ECO:0000313" key="12">
    <source>
        <dbReference type="EMBL" id="NNU80386.1"/>
    </source>
</evidence>
<evidence type="ECO:0000256" key="10">
    <source>
        <dbReference type="SAM" id="SignalP"/>
    </source>
</evidence>
<dbReference type="InterPro" id="IPR015943">
    <property type="entry name" value="WD40/YVTN_repeat-like_dom_sf"/>
</dbReference>
<evidence type="ECO:0000256" key="6">
    <source>
        <dbReference type="ARBA" id="ARBA00022982"/>
    </source>
</evidence>
<dbReference type="PROSITE" id="PS00678">
    <property type="entry name" value="WD_REPEATS_1"/>
    <property type="match status" value="1"/>
</dbReference>
<dbReference type="InterPro" id="IPR001680">
    <property type="entry name" value="WD40_rpt"/>
</dbReference>
<keyword evidence="3 9" id="KW-0349">Heme</keyword>
<dbReference type="SUPFAM" id="SSF46626">
    <property type="entry name" value="Cytochrome c"/>
    <property type="match status" value="1"/>
</dbReference>
<dbReference type="SUPFAM" id="SSF50978">
    <property type="entry name" value="WD40 repeat-like"/>
    <property type="match status" value="1"/>
</dbReference>
<keyword evidence="10" id="KW-0732">Signal</keyword>
<dbReference type="InterPro" id="IPR036909">
    <property type="entry name" value="Cyt_c-like_dom_sf"/>
</dbReference>
<dbReference type="AlphaFoldDB" id="A0A849L250"/>
<evidence type="ECO:0000256" key="9">
    <source>
        <dbReference type="PROSITE-ProRule" id="PRU00433"/>
    </source>
</evidence>
<keyword evidence="5" id="KW-0677">Repeat</keyword>
<dbReference type="PANTHER" id="PTHR22847">
    <property type="entry name" value="WD40 REPEAT PROTEIN"/>
    <property type="match status" value="1"/>
</dbReference>
<feature type="domain" description="Cytochrome c" evidence="11">
    <location>
        <begin position="330"/>
        <end position="432"/>
    </location>
</feature>
<dbReference type="GO" id="GO:0046872">
    <property type="term" value="F:metal ion binding"/>
    <property type="evidence" value="ECO:0007669"/>
    <property type="project" value="UniProtKB-KW"/>
</dbReference>
<evidence type="ECO:0000256" key="5">
    <source>
        <dbReference type="ARBA" id="ARBA00022737"/>
    </source>
</evidence>
<keyword evidence="6" id="KW-0249">Electron transport</keyword>
<comment type="caution">
    <text evidence="12">The sequence shown here is derived from an EMBL/GenBank/DDBJ whole genome shotgun (WGS) entry which is preliminary data.</text>
</comment>
<dbReference type="EMBL" id="JABFBC010000001">
    <property type="protein sequence ID" value="NNU80386.1"/>
    <property type="molecule type" value="Genomic_DNA"/>
</dbReference>
<dbReference type="PANTHER" id="PTHR22847:SF637">
    <property type="entry name" value="WD REPEAT DOMAIN 5B"/>
    <property type="match status" value="1"/>
</dbReference>
<keyword evidence="4 9" id="KW-0479">Metal-binding</keyword>
<dbReference type="PROSITE" id="PS51007">
    <property type="entry name" value="CYTC"/>
    <property type="match status" value="1"/>
</dbReference>
<feature type="repeat" description="WD" evidence="8">
    <location>
        <begin position="150"/>
        <end position="182"/>
    </location>
</feature>
<dbReference type="Proteomes" id="UP000572377">
    <property type="component" value="Unassembled WGS sequence"/>
</dbReference>
<dbReference type="GO" id="GO:0009055">
    <property type="term" value="F:electron transfer activity"/>
    <property type="evidence" value="ECO:0007669"/>
    <property type="project" value="InterPro"/>
</dbReference>
<dbReference type="CDD" id="cd00200">
    <property type="entry name" value="WD40"/>
    <property type="match status" value="1"/>
</dbReference>
<keyword evidence="7 9" id="KW-0408">Iron</keyword>
<dbReference type="InterPro" id="IPR036322">
    <property type="entry name" value="WD40_repeat_dom_sf"/>
</dbReference>
<reference evidence="12 13" key="1">
    <citation type="submission" date="2020-05" db="EMBL/GenBank/DDBJ databases">
        <title>Gimesia benthica sp. nov., a novel planctomycete isolated from a deep-sea water sample of the Northwest Indian Ocean.</title>
        <authorList>
            <person name="Wang J."/>
            <person name="Ruan C."/>
            <person name="Song L."/>
            <person name="Zhu Y."/>
            <person name="Li A."/>
            <person name="Zheng X."/>
            <person name="Wang L."/>
            <person name="Lu Z."/>
            <person name="Huang Y."/>
            <person name="Du W."/>
            <person name="Zhou Y."/>
            <person name="Huang L."/>
            <person name="Dai X."/>
        </authorList>
    </citation>
    <scope>NUCLEOTIDE SEQUENCE [LARGE SCALE GENOMIC DNA]</scope>
    <source>
        <strain evidence="12 13">YYQ-30</strain>
    </source>
</reference>
<organism evidence="12 13">
    <name type="scientific">Halovulum dunhuangense</name>
    <dbReference type="NCBI Taxonomy" id="1505036"/>
    <lineage>
        <taxon>Bacteria</taxon>
        <taxon>Pseudomonadati</taxon>
        <taxon>Pseudomonadota</taxon>
        <taxon>Alphaproteobacteria</taxon>
        <taxon>Rhodobacterales</taxon>
        <taxon>Paracoccaceae</taxon>
        <taxon>Halovulum</taxon>
    </lineage>
</organism>
<protein>
    <submittedName>
        <fullName evidence="12">C-type cytochrome</fullName>
    </submittedName>
</protein>
<evidence type="ECO:0000256" key="8">
    <source>
        <dbReference type="PROSITE-ProRule" id="PRU00221"/>
    </source>
</evidence>
<evidence type="ECO:0000256" key="2">
    <source>
        <dbReference type="ARBA" id="ARBA00022574"/>
    </source>
</evidence>
<feature type="repeat" description="WD" evidence="8">
    <location>
        <begin position="69"/>
        <end position="109"/>
    </location>
</feature>
<dbReference type="InterPro" id="IPR002327">
    <property type="entry name" value="Cyt_c_1A/1B"/>
</dbReference>
<accession>A0A849L250</accession>
<dbReference type="Gene3D" id="1.10.760.10">
    <property type="entry name" value="Cytochrome c-like domain"/>
    <property type="match status" value="1"/>
</dbReference>
<dbReference type="InterPro" id="IPR009056">
    <property type="entry name" value="Cyt_c-like_dom"/>
</dbReference>